<organism evidence="2 3">
    <name type="scientific">Tritrichomonas musculus</name>
    <dbReference type="NCBI Taxonomy" id="1915356"/>
    <lineage>
        <taxon>Eukaryota</taxon>
        <taxon>Metamonada</taxon>
        <taxon>Parabasalia</taxon>
        <taxon>Tritrichomonadida</taxon>
        <taxon>Tritrichomonadidae</taxon>
        <taxon>Tritrichomonas</taxon>
    </lineage>
</organism>
<sequence>MFMTQHDQPDQGKSRISFMRSALDKTSSTVDFTLPNNRMITIRKINPSDLNITDEEKDKIYENHKSGGPIFILKKRVAETPDLNVDSEKGGSKIILRRVVKNSSENESDENPEVKKLVVGNVICQHEDTRDEQANTIIKSYILVPPSESLFDNNVKTRSVQMEPEFENGNQNEIFKANENSDINEYLDEKSIETSDIESVSAPTSENEDNDIELNINSSDDENEDVKNNSIEYTNDPKKQDDPIINDPIINEPILNDNAIQNKEIFEEEEEELDPNGIMSRNIEGYVNVNDDQPPFINVEEDQNEANEDEAPKFPHINDVQAQYDNYANNTPNFPSMDDQTAQYGNDEGEAPQSACLDNQYVANEGDVPQFLNMDDQEAQFEKNFYETPEFVNQDQYGDLNPELFNAEEQQPAIIITDGEIPQIISREDEMAQYFDNGDEMVPMIEKQFDQNFNLEEEGDGDLN</sequence>
<dbReference type="EMBL" id="JAPFFF010000015">
    <property type="protein sequence ID" value="KAK8866257.1"/>
    <property type="molecule type" value="Genomic_DNA"/>
</dbReference>
<proteinExistence type="predicted"/>
<evidence type="ECO:0000313" key="3">
    <source>
        <dbReference type="Proteomes" id="UP001470230"/>
    </source>
</evidence>
<name>A0ABR2IMZ1_9EUKA</name>
<evidence type="ECO:0000313" key="2">
    <source>
        <dbReference type="EMBL" id="KAK8866257.1"/>
    </source>
</evidence>
<keyword evidence="3" id="KW-1185">Reference proteome</keyword>
<dbReference type="Proteomes" id="UP001470230">
    <property type="component" value="Unassembled WGS sequence"/>
</dbReference>
<protein>
    <submittedName>
        <fullName evidence="2">Uncharacterized protein</fullName>
    </submittedName>
</protein>
<gene>
    <name evidence="2" type="ORF">M9Y10_009216</name>
</gene>
<feature type="region of interest" description="Disordered" evidence="1">
    <location>
        <begin position="189"/>
        <end position="244"/>
    </location>
</feature>
<reference evidence="2 3" key="1">
    <citation type="submission" date="2024-04" db="EMBL/GenBank/DDBJ databases">
        <title>Tritrichomonas musculus Genome.</title>
        <authorList>
            <person name="Alves-Ferreira E."/>
            <person name="Grigg M."/>
            <person name="Lorenzi H."/>
            <person name="Galac M."/>
        </authorList>
    </citation>
    <scope>NUCLEOTIDE SEQUENCE [LARGE SCALE GENOMIC DNA]</scope>
    <source>
        <strain evidence="2 3">EAF2021</strain>
    </source>
</reference>
<comment type="caution">
    <text evidence="2">The sequence shown here is derived from an EMBL/GenBank/DDBJ whole genome shotgun (WGS) entry which is preliminary data.</text>
</comment>
<accession>A0ABR2IMZ1</accession>
<evidence type="ECO:0000256" key="1">
    <source>
        <dbReference type="SAM" id="MobiDB-lite"/>
    </source>
</evidence>